<dbReference type="Gene3D" id="3.80.10.10">
    <property type="entry name" value="Ribonuclease Inhibitor"/>
    <property type="match status" value="1"/>
</dbReference>
<comment type="caution">
    <text evidence="1">The sequence shown here is derived from an EMBL/GenBank/DDBJ whole genome shotgun (WGS) entry which is preliminary data.</text>
</comment>
<evidence type="ECO:0000313" key="2">
    <source>
        <dbReference type="Proteomes" id="UP000821837"/>
    </source>
</evidence>
<dbReference type="AlphaFoldDB" id="A0A9D4T6E0"/>
<dbReference type="EMBL" id="JABSTV010001246">
    <property type="protein sequence ID" value="KAH7976616.1"/>
    <property type="molecule type" value="Genomic_DNA"/>
</dbReference>
<keyword evidence="2" id="KW-1185">Reference proteome</keyword>
<dbReference type="InterPro" id="IPR032675">
    <property type="entry name" value="LRR_dom_sf"/>
</dbReference>
<evidence type="ECO:0000313" key="1">
    <source>
        <dbReference type="EMBL" id="KAH7976616.1"/>
    </source>
</evidence>
<gene>
    <name evidence="1" type="ORF">HPB52_017016</name>
</gene>
<dbReference type="SUPFAM" id="SSF52047">
    <property type="entry name" value="RNI-like"/>
    <property type="match status" value="1"/>
</dbReference>
<sequence length="292" mass="32568">MLVSCDTRFLLSCLVRQHACIKRLSVCHNVFDCRTVPTSELQKLGPGSAVECIDISGRAARFWTALLDTVGDVFFLRSLRIEDFVVNAHSTSRLVELIQANTGSQRELSFSAHDAPSEIPVELICALYRCEALTELSLYGQLTLEATTALEKLMQSNESIQKLSLQDNTQDQRNLSALCNDLSANFSPTELHWLHYECVSLNFGQLLQLLKRNSRLESLVLSGNKNRPMQLEKHHGMSMNTLLVHSAGLRSLEVRHCAWTSHAMPPKKSLQDWHATVPSSASMYLGVTSTLA</sequence>
<dbReference type="VEuPathDB" id="VectorBase:RSAN_045371"/>
<proteinExistence type="predicted"/>
<reference evidence="1" key="2">
    <citation type="submission" date="2021-09" db="EMBL/GenBank/DDBJ databases">
        <authorList>
            <person name="Jia N."/>
            <person name="Wang J."/>
            <person name="Shi W."/>
            <person name="Du L."/>
            <person name="Sun Y."/>
            <person name="Zhan W."/>
            <person name="Jiang J."/>
            <person name="Wang Q."/>
            <person name="Zhang B."/>
            <person name="Ji P."/>
            <person name="Sakyi L.B."/>
            <person name="Cui X."/>
            <person name="Yuan T."/>
            <person name="Jiang B."/>
            <person name="Yang W."/>
            <person name="Lam T.T.-Y."/>
            <person name="Chang Q."/>
            <person name="Ding S."/>
            <person name="Wang X."/>
            <person name="Zhu J."/>
            <person name="Ruan X."/>
            <person name="Zhao L."/>
            <person name="Wei J."/>
            <person name="Que T."/>
            <person name="Du C."/>
            <person name="Cheng J."/>
            <person name="Dai P."/>
            <person name="Han X."/>
            <person name="Huang E."/>
            <person name="Gao Y."/>
            <person name="Liu J."/>
            <person name="Shao H."/>
            <person name="Ye R."/>
            <person name="Li L."/>
            <person name="Wei W."/>
            <person name="Wang X."/>
            <person name="Wang C."/>
            <person name="Huo Q."/>
            <person name="Li W."/>
            <person name="Guo W."/>
            <person name="Chen H."/>
            <person name="Chen S."/>
            <person name="Zhou L."/>
            <person name="Zhou L."/>
            <person name="Ni X."/>
            <person name="Tian J."/>
            <person name="Zhou Y."/>
            <person name="Sheng Y."/>
            <person name="Liu T."/>
            <person name="Pan Y."/>
            <person name="Xia L."/>
            <person name="Li J."/>
            <person name="Zhao F."/>
            <person name="Cao W."/>
        </authorList>
    </citation>
    <scope>NUCLEOTIDE SEQUENCE</scope>
    <source>
        <strain evidence="1">Rsan-2018</strain>
        <tissue evidence="1">Larvae</tissue>
    </source>
</reference>
<dbReference type="Proteomes" id="UP000821837">
    <property type="component" value="Chromosome 10"/>
</dbReference>
<name>A0A9D4T6E0_RHISA</name>
<organism evidence="1 2">
    <name type="scientific">Rhipicephalus sanguineus</name>
    <name type="common">Brown dog tick</name>
    <name type="synonym">Ixodes sanguineus</name>
    <dbReference type="NCBI Taxonomy" id="34632"/>
    <lineage>
        <taxon>Eukaryota</taxon>
        <taxon>Metazoa</taxon>
        <taxon>Ecdysozoa</taxon>
        <taxon>Arthropoda</taxon>
        <taxon>Chelicerata</taxon>
        <taxon>Arachnida</taxon>
        <taxon>Acari</taxon>
        <taxon>Parasitiformes</taxon>
        <taxon>Ixodida</taxon>
        <taxon>Ixodoidea</taxon>
        <taxon>Ixodidae</taxon>
        <taxon>Rhipicephalinae</taxon>
        <taxon>Rhipicephalus</taxon>
        <taxon>Rhipicephalus</taxon>
    </lineage>
</organism>
<accession>A0A9D4T6E0</accession>
<reference evidence="1" key="1">
    <citation type="journal article" date="2020" name="Cell">
        <title>Large-Scale Comparative Analyses of Tick Genomes Elucidate Their Genetic Diversity and Vector Capacities.</title>
        <authorList>
            <consortium name="Tick Genome and Microbiome Consortium (TIGMIC)"/>
            <person name="Jia N."/>
            <person name="Wang J."/>
            <person name="Shi W."/>
            <person name="Du L."/>
            <person name="Sun Y."/>
            <person name="Zhan W."/>
            <person name="Jiang J.F."/>
            <person name="Wang Q."/>
            <person name="Zhang B."/>
            <person name="Ji P."/>
            <person name="Bell-Sakyi L."/>
            <person name="Cui X.M."/>
            <person name="Yuan T.T."/>
            <person name="Jiang B.G."/>
            <person name="Yang W.F."/>
            <person name="Lam T.T."/>
            <person name="Chang Q.C."/>
            <person name="Ding S.J."/>
            <person name="Wang X.J."/>
            <person name="Zhu J.G."/>
            <person name="Ruan X.D."/>
            <person name="Zhao L."/>
            <person name="Wei J.T."/>
            <person name="Ye R.Z."/>
            <person name="Que T.C."/>
            <person name="Du C.H."/>
            <person name="Zhou Y.H."/>
            <person name="Cheng J.X."/>
            <person name="Dai P.F."/>
            <person name="Guo W.B."/>
            <person name="Han X.H."/>
            <person name="Huang E.J."/>
            <person name="Li L.F."/>
            <person name="Wei W."/>
            <person name="Gao Y.C."/>
            <person name="Liu J.Z."/>
            <person name="Shao H.Z."/>
            <person name="Wang X."/>
            <person name="Wang C.C."/>
            <person name="Yang T.C."/>
            <person name="Huo Q.B."/>
            <person name="Li W."/>
            <person name="Chen H.Y."/>
            <person name="Chen S.E."/>
            <person name="Zhou L.G."/>
            <person name="Ni X.B."/>
            <person name="Tian J.H."/>
            <person name="Sheng Y."/>
            <person name="Liu T."/>
            <person name="Pan Y.S."/>
            <person name="Xia L.Y."/>
            <person name="Li J."/>
            <person name="Zhao F."/>
            <person name="Cao W.C."/>
        </authorList>
    </citation>
    <scope>NUCLEOTIDE SEQUENCE</scope>
    <source>
        <strain evidence="1">Rsan-2018</strain>
    </source>
</reference>
<protein>
    <submittedName>
        <fullName evidence="1">Uncharacterized protein</fullName>
    </submittedName>
</protein>